<evidence type="ECO:0000313" key="2">
    <source>
        <dbReference type="Proteomes" id="UP001295794"/>
    </source>
</evidence>
<name>A0AAD2HFG5_9AGAR</name>
<dbReference type="Proteomes" id="UP001295794">
    <property type="component" value="Unassembled WGS sequence"/>
</dbReference>
<dbReference type="AlphaFoldDB" id="A0AAD2HFG5"/>
<accession>A0AAD2HFG5</accession>
<evidence type="ECO:0000313" key="1">
    <source>
        <dbReference type="EMBL" id="CAK5273931.1"/>
    </source>
</evidence>
<protein>
    <submittedName>
        <fullName evidence="1">Uncharacterized protein</fullName>
    </submittedName>
</protein>
<gene>
    <name evidence="1" type="ORF">MYCIT1_LOCUS20768</name>
</gene>
<organism evidence="1 2">
    <name type="scientific">Mycena citricolor</name>
    <dbReference type="NCBI Taxonomy" id="2018698"/>
    <lineage>
        <taxon>Eukaryota</taxon>
        <taxon>Fungi</taxon>
        <taxon>Dikarya</taxon>
        <taxon>Basidiomycota</taxon>
        <taxon>Agaricomycotina</taxon>
        <taxon>Agaricomycetes</taxon>
        <taxon>Agaricomycetidae</taxon>
        <taxon>Agaricales</taxon>
        <taxon>Marasmiineae</taxon>
        <taxon>Mycenaceae</taxon>
        <taxon>Mycena</taxon>
    </lineage>
</organism>
<comment type="caution">
    <text evidence="1">The sequence shown here is derived from an EMBL/GenBank/DDBJ whole genome shotgun (WGS) entry which is preliminary data.</text>
</comment>
<proteinExistence type="predicted"/>
<keyword evidence="2" id="KW-1185">Reference proteome</keyword>
<reference evidence="1" key="1">
    <citation type="submission" date="2023-11" db="EMBL/GenBank/DDBJ databases">
        <authorList>
            <person name="De Vega J J."/>
            <person name="De Vega J J."/>
        </authorList>
    </citation>
    <scope>NUCLEOTIDE SEQUENCE</scope>
</reference>
<sequence length="66" mass="7308">MLTSYQLCRFDRLRSTLGVFEGVCIRIGIWLYAGAHPALQNSIPATFGHSPLCLTLVPCLAHVHKI</sequence>
<dbReference type="EMBL" id="CAVNYO010000399">
    <property type="protein sequence ID" value="CAK5273931.1"/>
    <property type="molecule type" value="Genomic_DNA"/>
</dbReference>